<dbReference type="Pfam" id="PF20133">
    <property type="entry name" value="HHL1-like"/>
    <property type="match status" value="1"/>
</dbReference>
<dbReference type="EMBL" id="BFEA01000308">
    <property type="protein sequence ID" value="GBG78958.1"/>
    <property type="molecule type" value="Genomic_DNA"/>
</dbReference>
<evidence type="ECO:0000313" key="3">
    <source>
        <dbReference type="Proteomes" id="UP000265515"/>
    </source>
</evidence>
<feature type="region of interest" description="Disordered" evidence="1">
    <location>
        <begin position="247"/>
        <end position="268"/>
    </location>
</feature>
<dbReference type="AlphaFoldDB" id="A0A388L9J5"/>
<dbReference type="STRING" id="69332.A0A388L9J5"/>
<dbReference type="Proteomes" id="UP000265515">
    <property type="component" value="Unassembled WGS sequence"/>
</dbReference>
<proteinExistence type="predicted"/>
<sequence>MASYTTSSLRLPSSPAACSSSVCSSNASTMFTIRTAPRTPLIPTTAAVSTVAGHGAGASEFMGRRSTGSPQVRIHTDSSRVPLTTKSQPLQPVRAAKGKQRFRRPPGYQQPRVPQLPNLEEDGNSKFILFIRSKNVPQWYPLSVVTGGSQANILTTMMESKFGRKLYQSTLTRNVAAVIYRDEKEVQTTAIKQWPVLKNATAFEYGYKVADKNNPRASFMASNVIKIPPESELKTVAGRVKDFWTNLTSGGSSSEGNSDKPKKSGGKK</sequence>
<dbReference type="PANTHER" id="PTHR48191">
    <property type="entry name" value="PROTEIN HHL1 CHLOROPLASTIC"/>
    <property type="match status" value="1"/>
</dbReference>
<dbReference type="InterPro" id="IPR045388">
    <property type="entry name" value="HHL1-like"/>
</dbReference>
<accession>A0A388L9J5</accession>
<comment type="caution">
    <text evidence="2">The sequence shown here is derived from an EMBL/GenBank/DDBJ whole genome shotgun (WGS) entry which is preliminary data.</text>
</comment>
<dbReference type="PANTHER" id="PTHR48191:SF2">
    <property type="entry name" value="PROTEIN HHL1, CHLOROPLASTIC"/>
    <property type="match status" value="1"/>
</dbReference>
<dbReference type="Gramene" id="GBG78958">
    <property type="protein sequence ID" value="GBG78958"/>
    <property type="gene ID" value="CBR_g28672"/>
</dbReference>
<feature type="compositionally biased region" description="Polar residues" evidence="1">
    <location>
        <begin position="247"/>
        <end position="256"/>
    </location>
</feature>
<reference evidence="2 3" key="1">
    <citation type="journal article" date="2018" name="Cell">
        <title>The Chara Genome: Secondary Complexity and Implications for Plant Terrestrialization.</title>
        <authorList>
            <person name="Nishiyama T."/>
            <person name="Sakayama H."/>
            <person name="Vries J.D."/>
            <person name="Buschmann H."/>
            <person name="Saint-Marcoux D."/>
            <person name="Ullrich K.K."/>
            <person name="Haas F.B."/>
            <person name="Vanderstraeten L."/>
            <person name="Becker D."/>
            <person name="Lang D."/>
            <person name="Vosolsobe S."/>
            <person name="Rombauts S."/>
            <person name="Wilhelmsson P.K.I."/>
            <person name="Janitza P."/>
            <person name="Kern R."/>
            <person name="Heyl A."/>
            <person name="Rumpler F."/>
            <person name="Villalobos L.I.A.C."/>
            <person name="Clay J.M."/>
            <person name="Skokan R."/>
            <person name="Toyoda A."/>
            <person name="Suzuki Y."/>
            <person name="Kagoshima H."/>
            <person name="Schijlen E."/>
            <person name="Tajeshwar N."/>
            <person name="Catarino B."/>
            <person name="Hetherington A.J."/>
            <person name="Saltykova A."/>
            <person name="Bonnot C."/>
            <person name="Breuninger H."/>
            <person name="Symeonidi A."/>
            <person name="Radhakrishnan G.V."/>
            <person name="Van Nieuwerburgh F."/>
            <person name="Deforce D."/>
            <person name="Chang C."/>
            <person name="Karol K.G."/>
            <person name="Hedrich R."/>
            <person name="Ulvskov P."/>
            <person name="Glockner G."/>
            <person name="Delwiche C.F."/>
            <person name="Petrasek J."/>
            <person name="Van de Peer Y."/>
            <person name="Friml J."/>
            <person name="Beilby M."/>
            <person name="Dolan L."/>
            <person name="Kohara Y."/>
            <person name="Sugano S."/>
            <person name="Fujiyama A."/>
            <person name="Delaux P.-M."/>
            <person name="Quint M."/>
            <person name="TheiBen G."/>
            <person name="Hagemann M."/>
            <person name="Harholt J."/>
            <person name="Dunand C."/>
            <person name="Zachgo S."/>
            <person name="Langdale J."/>
            <person name="Maumus F."/>
            <person name="Straeten D.V.D."/>
            <person name="Gould S.B."/>
            <person name="Rensing S.A."/>
        </authorList>
    </citation>
    <scope>NUCLEOTIDE SEQUENCE [LARGE SCALE GENOMIC DNA]</scope>
    <source>
        <strain evidence="2 3">S276</strain>
    </source>
</reference>
<feature type="region of interest" description="Disordered" evidence="1">
    <location>
        <begin position="82"/>
        <end position="119"/>
    </location>
</feature>
<evidence type="ECO:0000313" key="2">
    <source>
        <dbReference type="EMBL" id="GBG78958.1"/>
    </source>
</evidence>
<dbReference type="GO" id="GO:0003729">
    <property type="term" value="F:mRNA binding"/>
    <property type="evidence" value="ECO:0007669"/>
    <property type="project" value="EnsemblPlants"/>
</dbReference>
<name>A0A388L9J5_CHABU</name>
<gene>
    <name evidence="2" type="ORF">CBR_g28672</name>
</gene>
<dbReference type="OrthoDB" id="566705at2759"/>
<protein>
    <submittedName>
        <fullName evidence="2">Uncharacterized protein</fullName>
    </submittedName>
</protein>
<evidence type="ECO:0000256" key="1">
    <source>
        <dbReference type="SAM" id="MobiDB-lite"/>
    </source>
</evidence>
<keyword evidence="3" id="KW-1185">Reference proteome</keyword>
<organism evidence="2 3">
    <name type="scientific">Chara braunii</name>
    <name type="common">Braun's stonewort</name>
    <dbReference type="NCBI Taxonomy" id="69332"/>
    <lineage>
        <taxon>Eukaryota</taxon>
        <taxon>Viridiplantae</taxon>
        <taxon>Streptophyta</taxon>
        <taxon>Charophyceae</taxon>
        <taxon>Charales</taxon>
        <taxon>Characeae</taxon>
        <taxon>Chara</taxon>
    </lineage>
</organism>